<keyword evidence="1" id="KW-0732">Signal</keyword>
<dbReference type="Gene3D" id="1.25.40.10">
    <property type="entry name" value="Tetratricopeptide repeat domain"/>
    <property type="match status" value="2"/>
</dbReference>
<dbReference type="GO" id="GO:0055085">
    <property type="term" value="P:transmembrane transport"/>
    <property type="evidence" value="ECO:0007669"/>
    <property type="project" value="InterPro"/>
</dbReference>
<feature type="domain" description="TonB C-terminal" evidence="2">
    <location>
        <begin position="274"/>
        <end position="337"/>
    </location>
</feature>
<organism evidence="3 4">
    <name type="scientific">Bacteroides helcogenes (strain ATCC 35417 / DSM 20613 / JCM 6297 / CCUG 15421 / P 36-108)</name>
    <dbReference type="NCBI Taxonomy" id="693979"/>
    <lineage>
        <taxon>Bacteria</taxon>
        <taxon>Pseudomonadati</taxon>
        <taxon>Bacteroidota</taxon>
        <taxon>Bacteroidia</taxon>
        <taxon>Bacteroidales</taxon>
        <taxon>Bacteroidaceae</taxon>
        <taxon>Bacteroides</taxon>
    </lineage>
</organism>
<dbReference type="Pfam" id="PF03544">
    <property type="entry name" value="TonB_C"/>
    <property type="match status" value="1"/>
</dbReference>
<dbReference type="PATRIC" id="fig|693979.3.peg.671"/>
<feature type="chain" id="PRO_5003211330" evidence="1">
    <location>
        <begin position="22"/>
        <end position="337"/>
    </location>
</feature>
<dbReference type="SMART" id="SM00671">
    <property type="entry name" value="SEL1"/>
    <property type="match status" value="5"/>
</dbReference>
<dbReference type="eggNOG" id="COG0810">
    <property type="taxonomic scope" value="Bacteria"/>
</dbReference>
<dbReference type="Proteomes" id="UP000008630">
    <property type="component" value="Chromosome"/>
</dbReference>
<protein>
    <submittedName>
        <fullName evidence="3">Sel1 domain protein repeat-containing protein</fullName>
    </submittedName>
</protein>
<dbReference type="AlphaFoldDB" id="E6SMT8"/>
<dbReference type="InterPro" id="IPR011990">
    <property type="entry name" value="TPR-like_helical_dom_sf"/>
</dbReference>
<reference key="1">
    <citation type="submission" date="2010-11" db="EMBL/GenBank/DDBJ databases">
        <title>The complete genome of Bacteroides helcogenes P 36-108.</title>
        <authorList>
            <consortium name="US DOE Joint Genome Institute (JGI-PGF)"/>
            <person name="Lucas S."/>
            <person name="Copeland A."/>
            <person name="Lapidus A."/>
            <person name="Bruce D."/>
            <person name="Goodwin L."/>
            <person name="Pitluck S."/>
            <person name="Kyrpides N."/>
            <person name="Mavromatis K."/>
            <person name="Ivanova N."/>
            <person name="Zeytun A."/>
            <person name="Brettin T."/>
            <person name="Detter J.C."/>
            <person name="Tapia R."/>
            <person name="Han C."/>
            <person name="Land M."/>
            <person name="Hauser L."/>
            <person name="Markowitz V."/>
            <person name="Cheng J.-F."/>
            <person name="Hugenholtz P."/>
            <person name="Woyke T."/>
            <person name="Wu D."/>
            <person name="Gronow S."/>
            <person name="Wellnitz S."/>
            <person name="Brambilla E."/>
            <person name="Klenk H.-P."/>
            <person name="Eisen J.A."/>
        </authorList>
    </citation>
    <scope>NUCLEOTIDE SEQUENCE</scope>
    <source>
        <strain>P 36-108</strain>
    </source>
</reference>
<dbReference type="PANTHER" id="PTHR11102:SF160">
    <property type="entry name" value="ERAD-ASSOCIATED E3 UBIQUITIN-PROTEIN LIGASE COMPONENT HRD3"/>
    <property type="match status" value="1"/>
</dbReference>
<dbReference type="OrthoDB" id="7056571at2"/>
<dbReference type="HOGENOM" id="CLU_762194_0_0_10"/>
<dbReference type="InterPro" id="IPR050767">
    <property type="entry name" value="Sel1_AlgK"/>
</dbReference>
<name>E6SMT8_BACT6</name>
<proteinExistence type="predicted"/>
<evidence type="ECO:0000313" key="3">
    <source>
        <dbReference type="EMBL" id="ADV42654.1"/>
    </source>
</evidence>
<dbReference type="RefSeq" id="WP_013546269.1">
    <property type="nucleotide sequence ID" value="NC_014933.1"/>
</dbReference>
<accession>E6SMT8</accession>
<evidence type="ECO:0000313" key="4">
    <source>
        <dbReference type="Proteomes" id="UP000008630"/>
    </source>
</evidence>
<sequence length="337" mass="37238">MRYIICTWVFLLCTVAAVAQSAYDERTGMSLFNKSSYSEALPYLQRAAKSGSLEAVVALGQMYGEGWGVAKDEKIMMNMYNKAIQKNHAPGLVCLGLYYFNVKANLEEACRLWTKAVSLRSGHACALLASCYYSGRGVASPDTDKAFEYYDKAVSFGYNDAYNYMGIAYFQRKDWGKAYRALAMASEKDCLNNDGKMCLAILYYKGNGTGKDLQKSLKLLQQLKKGGYTAANEIYTEVDAAANVEVAPRFPGGDSAMKAFIKKNLNASLGDRFGVHGSVNVSFYVDENGNIDYIESTHLHSNLDTEARRVVKIMPRWIPGTKGGSPATLKTWVSISF</sequence>
<evidence type="ECO:0000256" key="1">
    <source>
        <dbReference type="SAM" id="SignalP"/>
    </source>
</evidence>
<dbReference type="Gene3D" id="3.30.1150.10">
    <property type="match status" value="1"/>
</dbReference>
<reference evidence="3 4" key="2">
    <citation type="journal article" date="2011" name="Stand. Genomic Sci.">
        <title>Complete genome sequence of Bacteroides helcogenes type strain (P 36-108).</title>
        <authorList>
            <person name="Pati A."/>
            <person name="Gronow S."/>
            <person name="Zeytun A."/>
            <person name="Lapidus A."/>
            <person name="Nolan M."/>
            <person name="Hammon N."/>
            <person name="Deshpande S."/>
            <person name="Cheng J.F."/>
            <person name="Tapia R."/>
            <person name="Han C."/>
            <person name="Goodwin L."/>
            <person name="Pitluck S."/>
            <person name="Liolios K."/>
            <person name="Pagani I."/>
            <person name="Ivanova N."/>
            <person name="Mavromatis K."/>
            <person name="Chen A."/>
            <person name="Palaniappan K."/>
            <person name="Land M."/>
            <person name="Hauser L."/>
            <person name="Chang Y.J."/>
            <person name="Jeffries C.D."/>
            <person name="Detter J.C."/>
            <person name="Brambilla E."/>
            <person name="Rohde M."/>
            <person name="Goker M."/>
            <person name="Woyke T."/>
            <person name="Bristow J."/>
            <person name="Eisen J.A."/>
            <person name="Markowitz V."/>
            <person name="Hugenholtz P."/>
            <person name="Kyrpides N.C."/>
            <person name="Klenk H.P."/>
            <person name="Lucas S."/>
        </authorList>
    </citation>
    <scope>NUCLEOTIDE SEQUENCE [LARGE SCALE GENOMIC DNA]</scope>
    <source>
        <strain evidence="4">ATCC 35417 / DSM 20613 / JCM 6297 / CCUG 15421 / P 36-108</strain>
    </source>
</reference>
<dbReference type="STRING" id="693979.Bache_0629"/>
<dbReference type="InterPro" id="IPR037682">
    <property type="entry name" value="TonB_C"/>
</dbReference>
<dbReference type="EMBL" id="CP002352">
    <property type="protein sequence ID" value="ADV42654.1"/>
    <property type="molecule type" value="Genomic_DNA"/>
</dbReference>
<dbReference type="KEGG" id="bhl:Bache_0629"/>
<dbReference type="PANTHER" id="PTHR11102">
    <property type="entry name" value="SEL-1-LIKE PROTEIN"/>
    <property type="match status" value="1"/>
</dbReference>
<dbReference type="SUPFAM" id="SSF81901">
    <property type="entry name" value="HCP-like"/>
    <property type="match status" value="1"/>
</dbReference>
<dbReference type="eggNOG" id="COG0790">
    <property type="taxonomic scope" value="Bacteria"/>
</dbReference>
<gene>
    <name evidence="3" type="ordered locus">Bache_0629</name>
</gene>
<dbReference type="Pfam" id="PF08238">
    <property type="entry name" value="Sel1"/>
    <property type="match status" value="5"/>
</dbReference>
<feature type="signal peptide" evidence="1">
    <location>
        <begin position="1"/>
        <end position="21"/>
    </location>
</feature>
<keyword evidence="4" id="KW-1185">Reference proteome</keyword>
<dbReference type="SUPFAM" id="SSF74653">
    <property type="entry name" value="TolA/TonB C-terminal domain"/>
    <property type="match status" value="1"/>
</dbReference>
<dbReference type="InterPro" id="IPR006597">
    <property type="entry name" value="Sel1-like"/>
</dbReference>
<evidence type="ECO:0000259" key="2">
    <source>
        <dbReference type="Pfam" id="PF03544"/>
    </source>
</evidence>